<dbReference type="OrthoDB" id="29523at2759"/>
<name>A0A834XKC9_9FABA</name>
<evidence type="ECO:0000313" key="2">
    <source>
        <dbReference type="Proteomes" id="UP000634136"/>
    </source>
</evidence>
<dbReference type="EMBL" id="JAAIUW010000001">
    <property type="protein sequence ID" value="KAF7844843.1"/>
    <property type="molecule type" value="Genomic_DNA"/>
</dbReference>
<reference evidence="1" key="1">
    <citation type="submission" date="2020-09" db="EMBL/GenBank/DDBJ databases">
        <title>Genome-Enabled Discovery of Anthraquinone Biosynthesis in Senna tora.</title>
        <authorList>
            <person name="Kang S.-H."/>
            <person name="Pandey R.P."/>
            <person name="Lee C.-M."/>
            <person name="Sim J.-S."/>
            <person name="Jeong J.-T."/>
            <person name="Choi B.-S."/>
            <person name="Jung M."/>
            <person name="Ginzburg D."/>
            <person name="Zhao K."/>
            <person name="Won S.Y."/>
            <person name="Oh T.-J."/>
            <person name="Yu Y."/>
            <person name="Kim N.-H."/>
            <person name="Lee O.R."/>
            <person name="Lee T.-H."/>
            <person name="Bashyal P."/>
            <person name="Kim T.-S."/>
            <person name="Lee W.-H."/>
            <person name="Kawkins C."/>
            <person name="Kim C.-K."/>
            <person name="Kim J.S."/>
            <person name="Ahn B.O."/>
            <person name="Rhee S.Y."/>
            <person name="Sohng J.K."/>
        </authorList>
    </citation>
    <scope>NUCLEOTIDE SEQUENCE</scope>
    <source>
        <tissue evidence="1">Leaf</tissue>
    </source>
</reference>
<protein>
    <submittedName>
        <fullName evidence="1">G patch domain-containing protein 4-like isoform X1</fullName>
    </submittedName>
</protein>
<evidence type="ECO:0000313" key="1">
    <source>
        <dbReference type="EMBL" id="KAF7844843.1"/>
    </source>
</evidence>
<gene>
    <name evidence="1" type="ORF">G2W53_001748</name>
</gene>
<dbReference type="AlphaFoldDB" id="A0A834XKC9"/>
<dbReference type="Proteomes" id="UP000634136">
    <property type="component" value="Unassembled WGS sequence"/>
</dbReference>
<proteinExistence type="predicted"/>
<sequence>MPKPWLSAFALIDRSSYRASFEFAPPKGIGVDKLNNWAFDTTQFDSIFKRLKVQAVQSNDTGIKKKSTKVESETSVVCDHLDTVLKATRRQGRKVVVYIILKSYSDKMDRVYG</sequence>
<comment type="caution">
    <text evidence="1">The sequence shown here is derived from an EMBL/GenBank/DDBJ whole genome shotgun (WGS) entry which is preliminary data.</text>
</comment>
<organism evidence="1 2">
    <name type="scientific">Senna tora</name>
    <dbReference type="NCBI Taxonomy" id="362788"/>
    <lineage>
        <taxon>Eukaryota</taxon>
        <taxon>Viridiplantae</taxon>
        <taxon>Streptophyta</taxon>
        <taxon>Embryophyta</taxon>
        <taxon>Tracheophyta</taxon>
        <taxon>Spermatophyta</taxon>
        <taxon>Magnoliopsida</taxon>
        <taxon>eudicotyledons</taxon>
        <taxon>Gunneridae</taxon>
        <taxon>Pentapetalae</taxon>
        <taxon>rosids</taxon>
        <taxon>fabids</taxon>
        <taxon>Fabales</taxon>
        <taxon>Fabaceae</taxon>
        <taxon>Caesalpinioideae</taxon>
        <taxon>Cassia clade</taxon>
        <taxon>Senna</taxon>
    </lineage>
</organism>
<accession>A0A834XKC9</accession>
<keyword evidence="2" id="KW-1185">Reference proteome</keyword>